<evidence type="ECO:0000313" key="2">
    <source>
        <dbReference type="EMBL" id="OUI78050.1"/>
    </source>
</evidence>
<feature type="transmembrane region" description="Helical" evidence="1">
    <location>
        <begin position="152"/>
        <end position="170"/>
    </location>
</feature>
<feature type="transmembrane region" description="Helical" evidence="1">
    <location>
        <begin position="90"/>
        <end position="109"/>
    </location>
</feature>
<dbReference type="RefSeq" id="WP_086632479.1">
    <property type="nucleotide sequence ID" value="NZ_JOPB01000008.1"/>
</dbReference>
<gene>
    <name evidence="2" type="ORF">HK18_10925</name>
</gene>
<evidence type="ECO:0000256" key="1">
    <source>
        <dbReference type="SAM" id="Phobius"/>
    </source>
</evidence>
<feature type="transmembrane region" description="Helical" evidence="1">
    <location>
        <begin position="21"/>
        <end position="40"/>
    </location>
</feature>
<dbReference type="Proteomes" id="UP000194946">
    <property type="component" value="Unassembled WGS sequence"/>
</dbReference>
<reference evidence="3" key="1">
    <citation type="submission" date="2014-06" db="EMBL/GenBank/DDBJ databases">
        <authorList>
            <person name="Winans N.J."/>
            <person name="Newell P.D."/>
            <person name="Douglas A.E."/>
        </authorList>
    </citation>
    <scope>NUCLEOTIDE SEQUENCE [LARGE SCALE GENOMIC DNA]</scope>
    <source>
        <strain evidence="3">DmL_052</strain>
    </source>
</reference>
<evidence type="ECO:0000313" key="3">
    <source>
        <dbReference type="Proteomes" id="UP000194946"/>
    </source>
</evidence>
<name>A0A251ZTQ3_9PROT</name>
<accession>A0A251ZTQ3</accession>
<sequence length="176" mass="19808">MINQQKTIKDLIGLISKSSDNLNIVCVIFGIVGLLLPFINIKMNIGMGVTQTQSFNGFTAAGWVAWITTFSFITLIASNYIKIIIPYKNLIRNIVLLLIAITIIYAWFFNPIKIEINNRQQQLNQLQQGFQQTFGVYQPASQQHILSDALHTYPHIGIILFIISGIGLIVSTKQRT</sequence>
<comment type="caution">
    <text evidence="2">The sequence shown here is derived from an EMBL/GenBank/DDBJ whole genome shotgun (WGS) entry which is preliminary data.</text>
</comment>
<proteinExistence type="predicted"/>
<organism evidence="2 3">
    <name type="scientific">Commensalibacter intestini</name>
    <dbReference type="NCBI Taxonomy" id="479936"/>
    <lineage>
        <taxon>Bacteria</taxon>
        <taxon>Pseudomonadati</taxon>
        <taxon>Pseudomonadota</taxon>
        <taxon>Alphaproteobacteria</taxon>
        <taxon>Acetobacterales</taxon>
        <taxon>Acetobacteraceae</taxon>
    </lineage>
</organism>
<keyword evidence="1" id="KW-0472">Membrane</keyword>
<feature type="transmembrane region" description="Helical" evidence="1">
    <location>
        <begin position="60"/>
        <end position="78"/>
    </location>
</feature>
<protein>
    <submittedName>
        <fullName evidence="2">Uncharacterized protein</fullName>
    </submittedName>
</protein>
<keyword evidence="3" id="KW-1185">Reference proteome</keyword>
<dbReference type="EMBL" id="JOPB01000008">
    <property type="protein sequence ID" value="OUI78050.1"/>
    <property type="molecule type" value="Genomic_DNA"/>
</dbReference>
<keyword evidence="1" id="KW-0812">Transmembrane</keyword>
<dbReference type="AlphaFoldDB" id="A0A251ZTQ3"/>
<keyword evidence="1" id="KW-1133">Transmembrane helix</keyword>